<evidence type="ECO:0000313" key="13">
    <source>
        <dbReference type="EMBL" id="KAG7483583.1"/>
    </source>
</evidence>
<dbReference type="InterPro" id="IPR003599">
    <property type="entry name" value="Ig_sub"/>
</dbReference>
<feature type="signal peptide" evidence="11">
    <location>
        <begin position="1"/>
        <end position="18"/>
    </location>
</feature>
<accession>A0A9D3Q8G4</accession>
<dbReference type="InterPro" id="IPR007110">
    <property type="entry name" value="Ig-like_dom"/>
</dbReference>
<keyword evidence="3" id="KW-0677">Repeat</keyword>
<evidence type="ECO:0000256" key="11">
    <source>
        <dbReference type="SAM" id="SignalP"/>
    </source>
</evidence>
<dbReference type="FunFam" id="2.60.40.10:FF:000013">
    <property type="entry name" value="cell adhesion molecule 1 isoform X1"/>
    <property type="match status" value="1"/>
</dbReference>
<keyword evidence="10" id="KW-0812">Transmembrane</keyword>
<keyword evidence="6" id="KW-0346">Stress response</keyword>
<dbReference type="FunFam" id="3.30.420.40:FF:000026">
    <property type="entry name" value="Heat shock protein 70"/>
    <property type="match status" value="1"/>
</dbReference>
<dbReference type="PROSITE" id="PS50835">
    <property type="entry name" value="IG_LIKE"/>
    <property type="match status" value="1"/>
</dbReference>
<keyword evidence="8" id="KW-0393">Immunoglobulin domain</keyword>
<dbReference type="Gene3D" id="3.30.30.30">
    <property type="match status" value="1"/>
</dbReference>
<dbReference type="Proteomes" id="UP001046870">
    <property type="component" value="Chromosome 3"/>
</dbReference>
<dbReference type="Gene3D" id="1.20.1270.10">
    <property type="match status" value="1"/>
</dbReference>
<dbReference type="FunFam" id="2.60.34.10:FF:000002">
    <property type="entry name" value="Heat shock 70 kDa"/>
    <property type="match status" value="1"/>
</dbReference>
<dbReference type="Pfam" id="PF07686">
    <property type="entry name" value="V-set"/>
    <property type="match status" value="1"/>
</dbReference>
<evidence type="ECO:0000259" key="12">
    <source>
        <dbReference type="PROSITE" id="PS50835"/>
    </source>
</evidence>
<dbReference type="FunFam" id="3.30.420.40:FF:000135">
    <property type="entry name" value="Heat shock cognate 71 kDa protein"/>
    <property type="match status" value="1"/>
</dbReference>
<dbReference type="EMBL" id="JAFDVH010000003">
    <property type="protein sequence ID" value="KAG7483583.1"/>
    <property type="molecule type" value="Genomic_DNA"/>
</dbReference>
<dbReference type="InterPro" id="IPR029047">
    <property type="entry name" value="HSP70_peptide-bd_sf"/>
</dbReference>
<evidence type="ECO:0000256" key="6">
    <source>
        <dbReference type="ARBA" id="ARBA00023016"/>
    </source>
</evidence>
<dbReference type="InterPro" id="IPR018181">
    <property type="entry name" value="Heat_shock_70_CS"/>
</dbReference>
<dbReference type="SUPFAM" id="SSF48726">
    <property type="entry name" value="Immunoglobulin"/>
    <property type="match status" value="2"/>
</dbReference>
<keyword evidence="7" id="KW-1015">Disulfide bond</keyword>
<name>A0A9D3Q8G4_MEGAT</name>
<keyword evidence="14" id="KW-1185">Reference proteome</keyword>
<dbReference type="Gene3D" id="3.30.420.40">
    <property type="match status" value="2"/>
</dbReference>
<keyword evidence="5" id="KW-0067">ATP-binding</keyword>
<keyword evidence="10" id="KW-1133">Transmembrane helix</keyword>
<comment type="caution">
    <text evidence="13">The sequence shown here is derived from an EMBL/GenBank/DDBJ whole genome shotgun (WGS) entry which is preliminary data.</text>
</comment>
<dbReference type="Gene3D" id="3.90.640.10">
    <property type="entry name" value="Actin, Chain A, domain 4"/>
    <property type="match status" value="1"/>
</dbReference>
<dbReference type="GO" id="GO:0140662">
    <property type="term" value="F:ATP-dependent protein folding chaperone"/>
    <property type="evidence" value="ECO:0007669"/>
    <property type="project" value="InterPro"/>
</dbReference>
<feature type="compositionally biased region" description="Gly residues" evidence="9">
    <location>
        <begin position="1026"/>
        <end position="1041"/>
    </location>
</feature>
<dbReference type="PRINTS" id="PR00301">
    <property type="entry name" value="HEATSHOCK70"/>
</dbReference>
<dbReference type="InterPro" id="IPR013126">
    <property type="entry name" value="Hsp_70_fam"/>
</dbReference>
<dbReference type="PROSITE" id="PS00297">
    <property type="entry name" value="HSP70_1"/>
    <property type="match status" value="1"/>
</dbReference>
<dbReference type="SUPFAM" id="SSF53067">
    <property type="entry name" value="Actin-like ATPase domain"/>
    <property type="match status" value="2"/>
</dbReference>
<dbReference type="SUPFAM" id="SSF100920">
    <property type="entry name" value="Heat shock protein 70kD (HSP70), peptide-binding domain"/>
    <property type="match status" value="1"/>
</dbReference>
<feature type="domain" description="Ig-like" evidence="12">
    <location>
        <begin position="18"/>
        <end position="98"/>
    </location>
</feature>
<feature type="chain" id="PRO_5038723606" description="Ig-like domain-containing protein" evidence="11">
    <location>
        <begin position="19"/>
        <end position="1059"/>
    </location>
</feature>
<dbReference type="Gene3D" id="2.60.34.10">
    <property type="entry name" value="Substrate Binding Domain Of DNAk, Chain A, domain 1"/>
    <property type="match status" value="1"/>
</dbReference>
<evidence type="ECO:0000256" key="5">
    <source>
        <dbReference type="ARBA" id="ARBA00022840"/>
    </source>
</evidence>
<feature type="transmembrane region" description="Helical" evidence="10">
    <location>
        <begin position="308"/>
        <end position="328"/>
    </location>
</feature>
<dbReference type="PROSITE" id="PS00329">
    <property type="entry name" value="HSP70_2"/>
    <property type="match status" value="1"/>
</dbReference>
<organism evidence="13 14">
    <name type="scientific">Megalops atlanticus</name>
    <name type="common">Tarpon</name>
    <name type="synonym">Clupea gigantea</name>
    <dbReference type="NCBI Taxonomy" id="7932"/>
    <lineage>
        <taxon>Eukaryota</taxon>
        <taxon>Metazoa</taxon>
        <taxon>Chordata</taxon>
        <taxon>Craniata</taxon>
        <taxon>Vertebrata</taxon>
        <taxon>Euteleostomi</taxon>
        <taxon>Actinopterygii</taxon>
        <taxon>Neopterygii</taxon>
        <taxon>Teleostei</taxon>
        <taxon>Elopiformes</taxon>
        <taxon>Megalopidae</taxon>
        <taxon>Megalops</taxon>
    </lineage>
</organism>
<dbReference type="SUPFAM" id="SSF100934">
    <property type="entry name" value="Heat shock protein 70kD (HSP70), C-terminal subdomain"/>
    <property type="match status" value="1"/>
</dbReference>
<dbReference type="InterPro" id="IPR013783">
    <property type="entry name" value="Ig-like_fold"/>
</dbReference>
<feature type="compositionally biased region" description="Basic and acidic residues" evidence="9">
    <location>
        <begin position="289"/>
        <end position="298"/>
    </location>
</feature>
<evidence type="ECO:0000256" key="3">
    <source>
        <dbReference type="ARBA" id="ARBA00022737"/>
    </source>
</evidence>
<dbReference type="FunFam" id="1.20.1270.10:FF:000003">
    <property type="entry name" value="heat shock cognate 71 kDa protein-like"/>
    <property type="match status" value="1"/>
</dbReference>
<dbReference type="FunFam" id="3.30.30.30:FF:000001">
    <property type="entry name" value="heat shock 70 kDa protein-like"/>
    <property type="match status" value="1"/>
</dbReference>
<dbReference type="CDD" id="cd10233">
    <property type="entry name" value="ASKHA_NBD_HSP70_HSPA1"/>
    <property type="match status" value="1"/>
</dbReference>
<evidence type="ECO:0000256" key="8">
    <source>
        <dbReference type="ARBA" id="ARBA00023319"/>
    </source>
</evidence>
<feature type="compositionally biased region" description="Polar residues" evidence="9">
    <location>
        <begin position="223"/>
        <end position="245"/>
    </location>
</feature>
<dbReference type="PROSITE" id="PS01036">
    <property type="entry name" value="HSP70_3"/>
    <property type="match status" value="1"/>
</dbReference>
<reference evidence="13" key="1">
    <citation type="submission" date="2021-01" db="EMBL/GenBank/DDBJ databases">
        <authorList>
            <person name="Zahm M."/>
            <person name="Roques C."/>
            <person name="Cabau C."/>
            <person name="Klopp C."/>
            <person name="Donnadieu C."/>
            <person name="Jouanno E."/>
            <person name="Lampietro C."/>
            <person name="Louis A."/>
            <person name="Herpin A."/>
            <person name="Echchiki A."/>
            <person name="Berthelot C."/>
            <person name="Parey E."/>
            <person name="Roest-Crollius H."/>
            <person name="Braasch I."/>
            <person name="Postlethwait J."/>
            <person name="Bobe J."/>
            <person name="Montfort J."/>
            <person name="Bouchez O."/>
            <person name="Begum T."/>
            <person name="Mejri S."/>
            <person name="Adams A."/>
            <person name="Chen W.-J."/>
            <person name="Guiguen Y."/>
        </authorList>
    </citation>
    <scope>NUCLEOTIDE SEQUENCE</scope>
    <source>
        <strain evidence="13">YG-15Mar2019-1</strain>
        <tissue evidence="13">Brain</tissue>
    </source>
</reference>
<dbReference type="NCBIfam" id="NF001413">
    <property type="entry name" value="PRK00290.1"/>
    <property type="match status" value="1"/>
</dbReference>
<feature type="region of interest" description="Disordered" evidence="9">
    <location>
        <begin position="257"/>
        <end position="300"/>
    </location>
</feature>
<feature type="region of interest" description="Disordered" evidence="9">
    <location>
        <begin position="1024"/>
        <end position="1059"/>
    </location>
</feature>
<dbReference type="PANTHER" id="PTHR19375">
    <property type="entry name" value="HEAT SHOCK PROTEIN 70KDA"/>
    <property type="match status" value="1"/>
</dbReference>
<proteinExistence type="inferred from homology"/>
<evidence type="ECO:0000256" key="10">
    <source>
        <dbReference type="SAM" id="Phobius"/>
    </source>
</evidence>
<feature type="compositionally biased region" description="Low complexity" evidence="9">
    <location>
        <begin position="268"/>
        <end position="288"/>
    </location>
</feature>
<feature type="compositionally biased region" description="Basic and acidic residues" evidence="9">
    <location>
        <begin position="351"/>
        <end position="367"/>
    </location>
</feature>
<feature type="compositionally biased region" description="Low complexity" evidence="9">
    <location>
        <begin position="1042"/>
        <end position="1053"/>
    </location>
</feature>
<evidence type="ECO:0000313" key="14">
    <source>
        <dbReference type="Proteomes" id="UP001046870"/>
    </source>
</evidence>
<dbReference type="FunFam" id="3.90.640.10:FF:000134">
    <property type="entry name" value="Heat shock cognate 71 kDa protein"/>
    <property type="match status" value="1"/>
</dbReference>
<gene>
    <name evidence="13" type="ORF">MATL_G00039900</name>
</gene>
<dbReference type="Gene3D" id="2.60.40.10">
    <property type="entry name" value="Immunoglobulins"/>
    <property type="match status" value="2"/>
</dbReference>
<comment type="similarity">
    <text evidence="1">Belongs to the heat shock protein 70 family.</text>
</comment>
<sequence>MTLRLQICLLLLVASGHAELLATENLTVIEGQTLILRCSNVNDDSDHLEWKNPHGFVIFFNTHKALKDKRYRIVTFSRSEYTISLSDVTFKDGGLYTCLQYTDVVTAKRFKVTVLGFPKLEVTEHDGKTAIKCSAHSNYPPPKISWLFESGLEIDAPPQHHCEDRHTECSSVDVLLVQSHKRRVTVKCVVRHQALYKSHLMNFISIRKDKEPASAATAGYWPSTDSTTVLTTDPNSSNDEVTSPSLAGTTESALISISTSSSDRDEASPSVAVTTELTLTNTSTNSSIEEGHNEWDKRSNKRQNSSTLILLVTCLILGLLVVVIFFAIKLRRAHALWKKENEDSEQSLESNKSKSSNEERQSQERRSQISVINPGFRNTNFTKYIVEEPPKNEDRRDHQFPRLHLFLVSTMSKGPAVGIDLGTTYSCVGVFQHGKVEIIANDQGNRTTPSYVAFTDSERLIGDAAKNQVAMNPTNTVFDAKRLIGRRFDDGVVQSDMKHWPFTVINDSSRPKVQVEYKGETKSFYPEEISSMVLTKMKEIAEAYLGKTVTNAVVTVPAYFNDSQRQATKDAGTISGLNVLRIINEPTAAAIAYGLDKKVGSERNVLIFDLGGGTFDVSILTIEDGIFEVKSTAGDTHLGGEDFDNRMVNHFIAEFKRKYKKDISDNKRAVRRLRTACERAKRTLSSSTQASIEIDSLYEGIDFYTSITRARFEELNADLFRGTLDPVEKSLRDAKIDKAQIHDIVLVGGSTRIPKIQKLLQDFFNGKELNKSINPDEAVAYGAAVQAAILSGDKSENVQDLLLLDVTPLSLGIETAGGVMTVLIKRNTTIPTKQTQTFTTYSDNQPGVLIQVYEGERAMTKDNNLLGKFELTGIPPAPRGVPQIEVTFDIDANGIMNVSAADKSTGKENKITITNDKGRLSKEDIDRMVKEAEQYKAEDDVQRDKVASKNSLESYAFNMKSTVEDEKLKGKISDEDKQKILDKCNEVIGWLDKNQTAEKDEYEHQQKELEKVCNPIITKLYQSAGGMPGGMPEGMPGGFPGAGAAPSSGSSGPTIEEVD</sequence>
<dbReference type="GO" id="GO:0005524">
    <property type="term" value="F:ATP binding"/>
    <property type="evidence" value="ECO:0007669"/>
    <property type="project" value="UniProtKB-KW"/>
</dbReference>
<feature type="region of interest" description="Disordered" evidence="9">
    <location>
        <begin position="339"/>
        <end position="369"/>
    </location>
</feature>
<keyword evidence="10" id="KW-0472">Membrane</keyword>
<dbReference type="Pfam" id="PF00012">
    <property type="entry name" value="HSP70"/>
    <property type="match status" value="1"/>
</dbReference>
<evidence type="ECO:0000256" key="4">
    <source>
        <dbReference type="ARBA" id="ARBA00022741"/>
    </source>
</evidence>
<dbReference type="InterPro" id="IPR029048">
    <property type="entry name" value="HSP70_C_sf"/>
</dbReference>
<dbReference type="InterPro" id="IPR013106">
    <property type="entry name" value="Ig_V-set"/>
</dbReference>
<evidence type="ECO:0000256" key="1">
    <source>
        <dbReference type="ARBA" id="ARBA00007381"/>
    </source>
</evidence>
<dbReference type="OrthoDB" id="8890855at2759"/>
<dbReference type="InterPro" id="IPR043129">
    <property type="entry name" value="ATPase_NBD"/>
</dbReference>
<evidence type="ECO:0000256" key="7">
    <source>
        <dbReference type="ARBA" id="ARBA00023157"/>
    </source>
</evidence>
<protein>
    <recommendedName>
        <fullName evidence="12">Ig-like domain-containing protein</fullName>
    </recommendedName>
</protein>
<feature type="region of interest" description="Disordered" evidence="9">
    <location>
        <begin position="216"/>
        <end position="245"/>
    </location>
</feature>
<evidence type="ECO:0000256" key="2">
    <source>
        <dbReference type="ARBA" id="ARBA00022729"/>
    </source>
</evidence>
<keyword evidence="2 11" id="KW-0732">Signal</keyword>
<dbReference type="FunFam" id="3.30.420.40:FF:000172">
    <property type="entry name" value="Heat shock 70 kDa protein"/>
    <property type="match status" value="1"/>
</dbReference>
<dbReference type="AlphaFoldDB" id="A0A9D3Q8G4"/>
<dbReference type="SMART" id="SM00409">
    <property type="entry name" value="IG"/>
    <property type="match status" value="1"/>
</dbReference>
<dbReference type="InterPro" id="IPR036179">
    <property type="entry name" value="Ig-like_dom_sf"/>
</dbReference>
<evidence type="ECO:0000256" key="9">
    <source>
        <dbReference type="SAM" id="MobiDB-lite"/>
    </source>
</evidence>
<keyword evidence="4" id="KW-0547">Nucleotide-binding</keyword>